<dbReference type="Gene3D" id="3.30.70.1290">
    <property type="entry name" value="Transposase IS200-like"/>
    <property type="match status" value="1"/>
</dbReference>
<proteinExistence type="predicted"/>
<dbReference type="NCBIfam" id="NF047646">
    <property type="entry name" value="REP_Tyr_transpos"/>
    <property type="match status" value="1"/>
</dbReference>
<evidence type="ECO:0000313" key="3">
    <source>
        <dbReference type="Proteomes" id="UP000781958"/>
    </source>
</evidence>
<comment type="caution">
    <text evidence="2">The sequence shown here is derived from an EMBL/GenBank/DDBJ whole genome shotgun (WGS) entry which is preliminary data.</text>
</comment>
<dbReference type="InterPro" id="IPR036515">
    <property type="entry name" value="Transposase_17_sf"/>
</dbReference>
<dbReference type="SMART" id="SM01321">
    <property type="entry name" value="Y1_Tnp"/>
    <property type="match status" value="1"/>
</dbReference>
<gene>
    <name evidence="2" type="ORF">J2851_000717</name>
</gene>
<dbReference type="PANTHER" id="PTHR36966:SF1">
    <property type="entry name" value="REP-ASSOCIATED TYROSINE TRANSPOSASE"/>
    <property type="match status" value="1"/>
</dbReference>
<feature type="domain" description="Transposase IS200-like" evidence="1">
    <location>
        <begin position="8"/>
        <end position="134"/>
    </location>
</feature>
<dbReference type="Proteomes" id="UP000781958">
    <property type="component" value="Unassembled WGS sequence"/>
</dbReference>
<evidence type="ECO:0000313" key="2">
    <source>
        <dbReference type="EMBL" id="MBP2290975.1"/>
    </source>
</evidence>
<dbReference type="InterPro" id="IPR052715">
    <property type="entry name" value="RAYT_transposase"/>
</dbReference>
<sequence length="177" mass="20667">MHYRRDRTPGGTYFFTVVTANRRPVFRRPAMVALLRESLRAEMAQHPFTIDAMVVLPDHLHAVWTLPEGDADYSNRWRRIKGWVTRHCHADVLPRPSGAKAARGDQELWQRRFWEHRIRDERDLAVHIDYIHINPVKHGLVASPGDWPHSSFRRFVRNGTYGPDWLGSDSADKLVLE</sequence>
<reference evidence="2 3" key="1">
    <citation type="submission" date="2021-03" db="EMBL/GenBank/DDBJ databases">
        <title>Genomic Encyclopedia of Type Strains, Phase III (KMG-III): the genomes of soil and plant-associated and newly described type strains.</title>
        <authorList>
            <person name="Whitman W."/>
        </authorList>
    </citation>
    <scope>NUCLEOTIDE SEQUENCE [LARGE SCALE GENOMIC DNA]</scope>
    <source>
        <strain evidence="2 3">IMMIB AFH-6</strain>
    </source>
</reference>
<dbReference type="SUPFAM" id="SSF143422">
    <property type="entry name" value="Transposase IS200-like"/>
    <property type="match status" value="1"/>
</dbReference>
<accession>A0ABS4SEZ9</accession>
<dbReference type="Pfam" id="PF01797">
    <property type="entry name" value="Y1_Tnp"/>
    <property type="match status" value="1"/>
</dbReference>
<dbReference type="RefSeq" id="WP_209764097.1">
    <property type="nucleotide sequence ID" value="NZ_JAGINP010000002.1"/>
</dbReference>
<protein>
    <submittedName>
        <fullName evidence="2">Transposase</fullName>
    </submittedName>
</protein>
<name>A0ABS4SEZ9_9PROT</name>
<keyword evidence="3" id="KW-1185">Reference proteome</keyword>
<dbReference type="EMBL" id="JAGINP010000002">
    <property type="protein sequence ID" value="MBP2290975.1"/>
    <property type="molecule type" value="Genomic_DNA"/>
</dbReference>
<organism evidence="2 3">
    <name type="scientific">Azospirillum rugosum</name>
    <dbReference type="NCBI Taxonomy" id="416170"/>
    <lineage>
        <taxon>Bacteria</taxon>
        <taxon>Pseudomonadati</taxon>
        <taxon>Pseudomonadota</taxon>
        <taxon>Alphaproteobacteria</taxon>
        <taxon>Rhodospirillales</taxon>
        <taxon>Azospirillaceae</taxon>
        <taxon>Azospirillum</taxon>
    </lineage>
</organism>
<dbReference type="PANTHER" id="PTHR36966">
    <property type="entry name" value="REP-ASSOCIATED TYROSINE TRANSPOSASE"/>
    <property type="match status" value="1"/>
</dbReference>
<dbReference type="InterPro" id="IPR002686">
    <property type="entry name" value="Transposase_17"/>
</dbReference>
<evidence type="ECO:0000259" key="1">
    <source>
        <dbReference type="SMART" id="SM01321"/>
    </source>
</evidence>